<organism evidence="1 2">
    <name type="scientific">Araneus ventricosus</name>
    <name type="common">Orbweaver spider</name>
    <name type="synonym">Epeira ventricosa</name>
    <dbReference type="NCBI Taxonomy" id="182803"/>
    <lineage>
        <taxon>Eukaryota</taxon>
        <taxon>Metazoa</taxon>
        <taxon>Ecdysozoa</taxon>
        <taxon>Arthropoda</taxon>
        <taxon>Chelicerata</taxon>
        <taxon>Arachnida</taxon>
        <taxon>Araneae</taxon>
        <taxon>Araneomorphae</taxon>
        <taxon>Entelegynae</taxon>
        <taxon>Araneoidea</taxon>
        <taxon>Araneidae</taxon>
        <taxon>Araneus</taxon>
    </lineage>
</organism>
<keyword evidence="2" id="KW-1185">Reference proteome</keyword>
<proteinExistence type="predicted"/>
<dbReference type="AlphaFoldDB" id="A0A4Y2D7T5"/>
<dbReference type="EMBL" id="BGPR01000318">
    <property type="protein sequence ID" value="GBM12731.1"/>
    <property type="molecule type" value="Genomic_DNA"/>
</dbReference>
<protein>
    <submittedName>
        <fullName evidence="1">Uncharacterized protein</fullName>
    </submittedName>
</protein>
<reference evidence="1 2" key="1">
    <citation type="journal article" date="2019" name="Sci. Rep.">
        <title>Orb-weaving spider Araneus ventricosus genome elucidates the spidroin gene catalogue.</title>
        <authorList>
            <person name="Kono N."/>
            <person name="Nakamura H."/>
            <person name="Ohtoshi R."/>
            <person name="Moran D.A.P."/>
            <person name="Shinohara A."/>
            <person name="Yoshida Y."/>
            <person name="Fujiwara M."/>
            <person name="Mori M."/>
            <person name="Tomita M."/>
            <person name="Arakawa K."/>
        </authorList>
    </citation>
    <scope>NUCLEOTIDE SEQUENCE [LARGE SCALE GENOMIC DNA]</scope>
</reference>
<evidence type="ECO:0000313" key="1">
    <source>
        <dbReference type="EMBL" id="GBM12731.1"/>
    </source>
</evidence>
<evidence type="ECO:0000313" key="2">
    <source>
        <dbReference type="Proteomes" id="UP000499080"/>
    </source>
</evidence>
<dbReference type="Proteomes" id="UP000499080">
    <property type="component" value="Unassembled WGS sequence"/>
</dbReference>
<comment type="caution">
    <text evidence="1">The sequence shown here is derived from an EMBL/GenBank/DDBJ whole genome shotgun (WGS) entry which is preliminary data.</text>
</comment>
<accession>A0A4Y2D7T5</accession>
<gene>
    <name evidence="1" type="ORF">AVEN_228523_1</name>
</gene>
<name>A0A4Y2D7T5_ARAVE</name>
<sequence length="145" mass="16811">MLKKLKQILIIFHPSNPALLIHLSEFEENHQIHNIDGYVHNDTHLISSVITTPNRLICYSNTYDESSDNLRRNTSIDENTAQFPAATHIESSVHNDRAISTDPRKPKRKLFFFSLLERTPSEKESVSHKARKRIKQGFYDPLTPF</sequence>